<dbReference type="Bgee" id="ENSLOCG00000016859">
    <property type="expression patterns" value="Expressed in pharyngeal gill and 12 other cell types or tissues"/>
</dbReference>
<feature type="domain" description="BRCT" evidence="2">
    <location>
        <begin position="6"/>
        <end position="98"/>
    </location>
</feature>
<evidence type="ECO:0000313" key="3">
    <source>
        <dbReference type="Ensembl" id="ENSLOCP00000020843.1"/>
    </source>
</evidence>
<dbReference type="Gene3D" id="3.40.50.10190">
    <property type="entry name" value="BRCT domain"/>
    <property type="match status" value="3"/>
</dbReference>
<dbReference type="AlphaFoldDB" id="W5NJN4"/>
<evidence type="ECO:0000256" key="1">
    <source>
        <dbReference type="SAM" id="MobiDB-lite"/>
    </source>
</evidence>
<dbReference type="Pfam" id="PF12738">
    <property type="entry name" value="PTCB-BRCT"/>
    <property type="match status" value="1"/>
</dbReference>
<dbReference type="PROSITE" id="PS50172">
    <property type="entry name" value="BRCT"/>
    <property type="match status" value="3"/>
</dbReference>
<dbReference type="CDD" id="cd17751">
    <property type="entry name" value="BRCT_microcephalin_rpt3"/>
    <property type="match status" value="1"/>
</dbReference>
<dbReference type="InParanoid" id="W5NJN4"/>
<keyword evidence="4" id="KW-1185">Reference proteome</keyword>
<dbReference type="PANTHER" id="PTHR14625:SF3">
    <property type="entry name" value="MICROCEPHALIN"/>
    <property type="match status" value="1"/>
</dbReference>
<dbReference type="eggNOG" id="KOG4362">
    <property type="taxonomic scope" value="Eukaryota"/>
</dbReference>
<dbReference type="InterPro" id="IPR036420">
    <property type="entry name" value="BRCT_dom_sf"/>
</dbReference>
<proteinExistence type="predicted"/>
<feature type="domain" description="BRCT" evidence="2">
    <location>
        <begin position="816"/>
        <end position="838"/>
    </location>
</feature>
<name>W5NJN4_LEPOC</name>
<organism evidence="3 4">
    <name type="scientific">Lepisosteus oculatus</name>
    <name type="common">Spotted gar</name>
    <dbReference type="NCBI Taxonomy" id="7918"/>
    <lineage>
        <taxon>Eukaryota</taxon>
        <taxon>Metazoa</taxon>
        <taxon>Chordata</taxon>
        <taxon>Craniata</taxon>
        <taxon>Vertebrata</taxon>
        <taxon>Euteleostomi</taxon>
        <taxon>Actinopterygii</taxon>
        <taxon>Neopterygii</taxon>
        <taxon>Holostei</taxon>
        <taxon>Semionotiformes</taxon>
        <taxon>Lepisosteidae</taxon>
        <taxon>Lepisosteus</taxon>
    </lineage>
</organism>
<reference evidence="3" key="3">
    <citation type="submission" date="2025-09" db="UniProtKB">
        <authorList>
            <consortium name="Ensembl"/>
        </authorList>
    </citation>
    <scope>IDENTIFICATION</scope>
</reference>
<feature type="compositionally biased region" description="Basic and acidic residues" evidence="1">
    <location>
        <begin position="301"/>
        <end position="322"/>
    </location>
</feature>
<dbReference type="GeneTree" id="ENSGT00390000018842"/>
<reference evidence="3" key="2">
    <citation type="submission" date="2025-08" db="UniProtKB">
        <authorList>
            <consortium name="Ensembl"/>
        </authorList>
    </citation>
    <scope>IDENTIFICATION</scope>
</reference>
<feature type="domain" description="BRCT" evidence="2">
    <location>
        <begin position="655"/>
        <end position="735"/>
    </location>
</feature>
<feature type="compositionally biased region" description="Polar residues" evidence="1">
    <location>
        <begin position="208"/>
        <end position="221"/>
    </location>
</feature>
<dbReference type="InterPro" id="IPR022047">
    <property type="entry name" value="Microcephalin-like"/>
</dbReference>
<dbReference type="CDD" id="cd17736">
    <property type="entry name" value="BRCT_microcephalin_rpt2"/>
    <property type="match status" value="1"/>
</dbReference>
<dbReference type="Pfam" id="PF00533">
    <property type="entry name" value="BRCT"/>
    <property type="match status" value="1"/>
</dbReference>
<dbReference type="Proteomes" id="UP000018468">
    <property type="component" value="Linkage group LG16"/>
</dbReference>
<dbReference type="Ensembl" id="ENSLOCT00000020879.1">
    <property type="protein sequence ID" value="ENSLOCP00000020843.1"/>
    <property type="gene ID" value="ENSLOCG00000016859.1"/>
</dbReference>
<evidence type="ECO:0000259" key="2">
    <source>
        <dbReference type="PROSITE" id="PS50172"/>
    </source>
</evidence>
<dbReference type="GO" id="GO:0000278">
    <property type="term" value="P:mitotic cell cycle"/>
    <property type="evidence" value="ECO:0000318"/>
    <property type="project" value="GO_Central"/>
</dbReference>
<protein>
    <submittedName>
        <fullName evidence="3">Microcephalin 1</fullName>
    </submittedName>
</protein>
<accession>W5NJN4</accession>
<feature type="region of interest" description="Disordered" evidence="1">
    <location>
        <begin position="185"/>
        <end position="221"/>
    </location>
</feature>
<dbReference type="CDD" id="cd17716">
    <property type="entry name" value="BRCT_microcephalin_rpt1"/>
    <property type="match status" value="1"/>
</dbReference>
<dbReference type="HOGENOM" id="CLU_022062_0_0_1"/>
<dbReference type="InterPro" id="IPR001357">
    <property type="entry name" value="BRCT_dom"/>
</dbReference>
<dbReference type="FunFam" id="3.40.50.10190:FF:000047">
    <property type="entry name" value="Microcephalin"/>
    <property type="match status" value="1"/>
</dbReference>
<dbReference type="STRING" id="7918.ENSLOCP00000020843"/>
<dbReference type="SUPFAM" id="SSF52113">
    <property type="entry name" value="BRCT domain"/>
    <property type="match status" value="3"/>
</dbReference>
<dbReference type="OMA" id="AMEPRMT"/>
<evidence type="ECO:0000313" key="4">
    <source>
        <dbReference type="Proteomes" id="UP000018468"/>
    </source>
</evidence>
<dbReference type="PANTHER" id="PTHR14625">
    <property type="entry name" value="MICROCEPHALIN"/>
    <property type="match status" value="1"/>
</dbReference>
<feature type="compositionally biased region" description="Low complexity" evidence="1">
    <location>
        <begin position="196"/>
        <end position="207"/>
    </location>
</feature>
<reference evidence="4" key="1">
    <citation type="submission" date="2011-12" db="EMBL/GenBank/DDBJ databases">
        <title>The Draft Genome of Lepisosteus oculatus.</title>
        <authorList>
            <consortium name="The Broad Institute Genome Assembly &amp; Analysis Group"/>
            <consortium name="Computational R&amp;D Group"/>
            <consortium name="and Sequencing Platform"/>
            <person name="Di Palma F."/>
            <person name="Alfoldi J."/>
            <person name="Johnson J."/>
            <person name="Berlin A."/>
            <person name="Gnerre S."/>
            <person name="Jaffe D."/>
            <person name="MacCallum I."/>
            <person name="Young S."/>
            <person name="Walker B.J."/>
            <person name="Lander E.S."/>
            <person name="Lindblad-Toh K."/>
        </authorList>
    </citation>
    <scope>NUCLEOTIDE SEQUENCE [LARGE SCALE GENOMIC DNA]</scope>
</reference>
<feature type="compositionally biased region" description="Polar residues" evidence="1">
    <location>
        <begin position="291"/>
        <end position="300"/>
    </location>
</feature>
<feature type="region of interest" description="Disordered" evidence="1">
    <location>
        <begin position="442"/>
        <end position="485"/>
    </location>
</feature>
<feature type="compositionally biased region" description="Polar residues" evidence="1">
    <location>
        <begin position="461"/>
        <end position="477"/>
    </location>
</feature>
<sequence length="839" mass="94339">MTGNHNGAAILKDVVAFVDVWSSSKNENYSKTFALQLMDMGAVVTKTFNKQVTHVVFKDGHQKTWQKAKKTGVKLVSVLWVESCKESGQRADESLYPAVWDEFNKRTVNILHRCMQPTDKKVRTPQNDKRMQRKLDRMIKDLNLPKSPIATSFPSVIFDEEGTLVYNPTLVKRADSMAKRLDEMKQKRENLSPTASQMIESGSSQSSHRPSIGNSPSGSFFQNLEEESADLNSSFGDLFGGSLKKNEKELPKETPTSNAGIESNDESQERNITCSPPIKKPKRHSARVKSQPKSTAFSNKDTCDGKPSEEDKRQKSIEESNRRVSLNMEENDNGSKLNSVVNCSTAVDVCTNKLTCKKETTDNNISVVSPREYSTFVKTSGKQKKGSINSVMKTPSKSLGCSPSKDELEYEDYFYSANVRKHDPCIRRSSLGNLSSRSISFPQFVLEQPPGKRKRSDEENTTGTINSKKRNLQNPTVSRKYPPSDRNHYVPTANYANCSQYPQIGSGFQNTQKEKMKKFCFVTSEQKRVKRPAGIKKALNWHHCLLIILWYLNYAVLISVICHVKIYYKVSKLGKYIVESKSCNSSHKFSVLGSLFTVMSDWQDATFLLTIAPQKQKSSTPSGVKEFPQFVKPIVTFTAGRFAVGLTQSKVTRTLVMTSMPSDKQNVVIQVVNKLGGFSFTDTVCESTTHVVTGHPRRTLNVLLGIARGCWILSFEWILWCLERGQWIPEEPYELSDQFPAAPICRLQQHLSAGEHQQDLFARQPVMFISPLSQPPCGRLAELILLCGGKVCRTVRQAGICIGHHKGKTAPGTHCLSEQWVLDCITHLKQFPYENYLLE</sequence>
<feature type="region of interest" description="Disordered" evidence="1">
    <location>
        <begin position="245"/>
        <end position="333"/>
    </location>
</feature>
<dbReference type="EMBL" id="AHAT01001785">
    <property type="status" value="NOT_ANNOTATED_CDS"/>
    <property type="molecule type" value="Genomic_DNA"/>
</dbReference>
<dbReference type="SMART" id="SM00292">
    <property type="entry name" value="BRCT"/>
    <property type="match status" value="3"/>
</dbReference>